<proteinExistence type="predicted"/>
<dbReference type="Gene3D" id="1.10.1740.10">
    <property type="match status" value="1"/>
</dbReference>
<dbReference type="GO" id="GO:0006352">
    <property type="term" value="P:DNA-templated transcription initiation"/>
    <property type="evidence" value="ECO:0007669"/>
    <property type="project" value="InterPro"/>
</dbReference>
<evidence type="ECO:0000259" key="1">
    <source>
        <dbReference type="Pfam" id="PF04542"/>
    </source>
</evidence>
<reference evidence="2" key="1">
    <citation type="submission" date="2021-05" db="EMBL/GenBank/DDBJ databases">
        <title>Energy efficiency and biological interactions define the core microbiome of deep oligotrophic groundwater.</title>
        <authorList>
            <person name="Mehrshad M."/>
            <person name="Lopez-Fernandez M."/>
            <person name="Bell E."/>
            <person name="Bernier-Latmani R."/>
            <person name="Bertilsson S."/>
            <person name="Dopson M."/>
        </authorList>
    </citation>
    <scope>NUCLEOTIDE SEQUENCE</scope>
    <source>
        <strain evidence="2">Modern_marine.mb.64</strain>
    </source>
</reference>
<dbReference type="EMBL" id="JAHJDP010000117">
    <property type="protein sequence ID" value="MBU2693233.1"/>
    <property type="molecule type" value="Genomic_DNA"/>
</dbReference>
<dbReference type="InterPro" id="IPR013325">
    <property type="entry name" value="RNA_pol_sigma_r2"/>
</dbReference>
<evidence type="ECO:0000313" key="2">
    <source>
        <dbReference type="EMBL" id="MBU2693233.1"/>
    </source>
</evidence>
<feature type="domain" description="RNA polymerase sigma-70 region 2" evidence="1">
    <location>
        <begin position="32"/>
        <end position="97"/>
    </location>
</feature>
<dbReference type="Proteomes" id="UP000777784">
    <property type="component" value="Unassembled WGS sequence"/>
</dbReference>
<dbReference type="GO" id="GO:0003700">
    <property type="term" value="F:DNA-binding transcription factor activity"/>
    <property type="evidence" value="ECO:0007669"/>
    <property type="project" value="InterPro"/>
</dbReference>
<gene>
    <name evidence="2" type="ORF">KJ970_20135</name>
</gene>
<evidence type="ECO:0000313" key="3">
    <source>
        <dbReference type="Proteomes" id="UP000777784"/>
    </source>
</evidence>
<dbReference type="AlphaFoldDB" id="A0A948WEZ6"/>
<sequence>MTGNELSHSGCSLEVLCARAREGDSQSESLFFEDLRVRFHSIAKRRVRADDVDDVIQDAIQIVHRKYKDLEISAGILVWSLTVLRNVIGNYYQAKRREGRQMSHDDQTLEIREPLAVSLWDEKWRWAEQTSGLIERIADAIQALSQNDQRCGKIMKGVLKSIELGGGQREVSQRAMGMIHEDFPFLSRASYHVALHRCRARLRALLIEMEGNLQP</sequence>
<accession>A0A948WEZ6</accession>
<protein>
    <submittedName>
        <fullName evidence="2">Sigma-70 family RNA polymerase sigma factor</fullName>
    </submittedName>
</protein>
<dbReference type="SUPFAM" id="SSF88946">
    <property type="entry name" value="Sigma2 domain of RNA polymerase sigma factors"/>
    <property type="match status" value="1"/>
</dbReference>
<organism evidence="2 3">
    <name type="scientific">Eiseniibacteriota bacterium</name>
    <dbReference type="NCBI Taxonomy" id="2212470"/>
    <lineage>
        <taxon>Bacteria</taxon>
        <taxon>Candidatus Eiseniibacteriota</taxon>
    </lineage>
</organism>
<dbReference type="InterPro" id="IPR007627">
    <property type="entry name" value="RNA_pol_sigma70_r2"/>
</dbReference>
<comment type="caution">
    <text evidence="2">The sequence shown here is derived from an EMBL/GenBank/DDBJ whole genome shotgun (WGS) entry which is preliminary data.</text>
</comment>
<name>A0A948WEZ6_UNCEI</name>
<dbReference type="Pfam" id="PF04542">
    <property type="entry name" value="Sigma70_r2"/>
    <property type="match status" value="1"/>
</dbReference>